<dbReference type="InterPro" id="IPR005819">
    <property type="entry name" value="H1/H5"/>
</dbReference>
<dbReference type="GO" id="GO:0006334">
    <property type="term" value="P:nucleosome assembly"/>
    <property type="evidence" value="ECO:0007669"/>
    <property type="project" value="InterPro"/>
</dbReference>
<evidence type="ECO:0000256" key="5">
    <source>
        <dbReference type="ARBA" id="ARBA00023242"/>
    </source>
</evidence>
<dbReference type="GO" id="GO:0045910">
    <property type="term" value="P:negative regulation of DNA recombination"/>
    <property type="evidence" value="ECO:0000318"/>
    <property type="project" value="GO_Central"/>
</dbReference>
<dbReference type="InterPro" id="IPR036388">
    <property type="entry name" value="WH-like_DNA-bd_sf"/>
</dbReference>
<feature type="compositionally biased region" description="Basic residues" evidence="7">
    <location>
        <begin position="178"/>
        <end position="199"/>
    </location>
</feature>
<dbReference type="Pfam" id="PF00538">
    <property type="entry name" value="Linker_histone"/>
    <property type="match status" value="1"/>
</dbReference>
<feature type="region of interest" description="Disordered" evidence="7">
    <location>
        <begin position="1"/>
        <end position="33"/>
    </location>
</feature>
<feature type="compositionally biased region" description="Low complexity" evidence="7">
    <location>
        <begin position="163"/>
        <end position="177"/>
    </location>
</feature>
<dbReference type="Proteomes" id="UP000027120">
    <property type="component" value="Unassembled WGS sequence"/>
</dbReference>
<dbReference type="EMBL" id="KK785233">
    <property type="protein sequence ID" value="KDO45885.1"/>
    <property type="molecule type" value="Genomic_DNA"/>
</dbReference>
<evidence type="ECO:0000256" key="4">
    <source>
        <dbReference type="ARBA" id="ARBA00023125"/>
    </source>
</evidence>
<dbReference type="AlphaFoldDB" id="A0A067DWD0"/>
<protein>
    <recommendedName>
        <fullName evidence="8">H15 domain-containing protein</fullName>
    </recommendedName>
</protein>
<dbReference type="CDD" id="cd00073">
    <property type="entry name" value="H15"/>
    <property type="match status" value="1"/>
</dbReference>
<evidence type="ECO:0000256" key="3">
    <source>
        <dbReference type="ARBA" id="ARBA00022454"/>
    </source>
</evidence>
<proteinExistence type="inferred from homology"/>
<dbReference type="SMART" id="SM00526">
    <property type="entry name" value="H15"/>
    <property type="match status" value="1"/>
</dbReference>
<dbReference type="GO" id="GO:0005634">
    <property type="term" value="C:nucleus"/>
    <property type="evidence" value="ECO:0000318"/>
    <property type="project" value="GO_Central"/>
</dbReference>
<gene>
    <name evidence="9" type="ORF">CISIN_1g029087mg</name>
</gene>
<dbReference type="InterPro" id="IPR036390">
    <property type="entry name" value="WH_DNA-bd_sf"/>
</dbReference>
<dbReference type="STRING" id="2711.A0A067DWD0"/>
<dbReference type="SUPFAM" id="SSF46785">
    <property type="entry name" value="Winged helix' DNA-binding domain"/>
    <property type="match status" value="1"/>
</dbReference>
<dbReference type="InterPro" id="IPR005818">
    <property type="entry name" value="Histone_H1/H5_H15"/>
</dbReference>
<dbReference type="Gene3D" id="1.10.10.10">
    <property type="entry name" value="Winged helix-like DNA-binding domain superfamily/Winged helix DNA-binding domain"/>
    <property type="match status" value="1"/>
</dbReference>
<name>A0A067DWD0_CITSI</name>
<sequence length="199" mass="20653">MAPVAAKTPKEGKSKNAASAATKKSRAHPPYSEMINEAITALKERTGSSQFAIAKFIEEKQKASLPNNFKKLLLVQLKKLVANGKLVKVKNSFKLPPKSSSSTAAAAAAAKKPKPSSTAATAAKKPKPSSAATAAKKPKASSTDAAAKQTKTKSKPKAKEAAVKSIKSPAKKAVAAAKVKKLKSIRSPVKKASAKKGKK</sequence>
<dbReference type="GO" id="GO:0031492">
    <property type="term" value="F:nucleosomal DNA binding"/>
    <property type="evidence" value="ECO:0000318"/>
    <property type="project" value="GO_Central"/>
</dbReference>
<organism evidence="9 10">
    <name type="scientific">Citrus sinensis</name>
    <name type="common">Sweet orange</name>
    <name type="synonym">Citrus aurantium var. sinensis</name>
    <dbReference type="NCBI Taxonomy" id="2711"/>
    <lineage>
        <taxon>Eukaryota</taxon>
        <taxon>Viridiplantae</taxon>
        <taxon>Streptophyta</taxon>
        <taxon>Embryophyta</taxon>
        <taxon>Tracheophyta</taxon>
        <taxon>Spermatophyta</taxon>
        <taxon>Magnoliopsida</taxon>
        <taxon>eudicotyledons</taxon>
        <taxon>Gunneridae</taxon>
        <taxon>Pentapetalae</taxon>
        <taxon>rosids</taxon>
        <taxon>malvids</taxon>
        <taxon>Sapindales</taxon>
        <taxon>Rutaceae</taxon>
        <taxon>Aurantioideae</taxon>
        <taxon>Citrus</taxon>
    </lineage>
</organism>
<dbReference type="PANTHER" id="PTHR11467">
    <property type="entry name" value="HISTONE H1"/>
    <property type="match status" value="1"/>
</dbReference>
<dbReference type="GO" id="GO:0030261">
    <property type="term" value="P:chromosome condensation"/>
    <property type="evidence" value="ECO:0000318"/>
    <property type="project" value="GO_Central"/>
</dbReference>
<dbReference type="GO" id="GO:0000786">
    <property type="term" value="C:nucleosome"/>
    <property type="evidence" value="ECO:0007669"/>
    <property type="project" value="InterPro"/>
</dbReference>
<keyword evidence="3 6" id="KW-0158">Chromosome</keyword>
<evidence type="ECO:0000256" key="7">
    <source>
        <dbReference type="SAM" id="MobiDB-lite"/>
    </source>
</evidence>
<feature type="compositionally biased region" description="Low complexity" evidence="7">
    <location>
        <begin position="96"/>
        <end position="149"/>
    </location>
</feature>
<reference evidence="9 10" key="1">
    <citation type="submission" date="2014-04" db="EMBL/GenBank/DDBJ databases">
        <authorList>
            <consortium name="International Citrus Genome Consortium"/>
            <person name="Gmitter F."/>
            <person name="Chen C."/>
            <person name="Farmerie W."/>
            <person name="Harkins T."/>
            <person name="Desany B."/>
            <person name="Mohiuddin M."/>
            <person name="Kodira C."/>
            <person name="Borodovsky M."/>
            <person name="Lomsadze A."/>
            <person name="Burns P."/>
            <person name="Jenkins J."/>
            <person name="Prochnik S."/>
            <person name="Shu S."/>
            <person name="Chapman J."/>
            <person name="Pitluck S."/>
            <person name="Schmutz J."/>
            <person name="Rokhsar D."/>
        </authorList>
    </citation>
    <scope>NUCLEOTIDE SEQUENCE</scope>
</reference>
<evidence type="ECO:0000259" key="8">
    <source>
        <dbReference type="PROSITE" id="PS51504"/>
    </source>
</evidence>
<dbReference type="GO" id="GO:0030527">
    <property type="term" value="F:structural constituent of chromatin"/>
    <property type="evidence" value="ECO:0007669"/>
    <property type="project" value="InterPro"/>
</dbReference>
<dbReference type="PANTHER" id="PTHR11467:SF172">
    <property type="entry name" value="HISTONE H1-LIKE"/>
    <property type="match status" value="1"/>
</dbReference>
<dbReference type="PROSITE" id="PS51504">
    <property type="entry name" value="H15"/>
    <property type="match status" value="1"/>
</dbReference>
<keyword evidence="5 6" id="KW-0539">Nucleus</keyword>
<dbReference type="PRINTS" id="PR00624">
    <property type="entry name" value="HISTONEH5"/>
</dbReference>
<comment type="similarity">
    <text evidence="6">Belongs to the histone H1/H5 family.</text>
</comment>
<dbReference type="GO" id="GO:0003690">
    <property type="term" value="F:double-stranded DNA binding"/>
    <property type="evidence" value="ECO:0000318"/>
    <property type="project" value="GO_Central"/>
</dbReference>
<feature type="region of interest" description="Disordered" evidence="7">
    <location>
        <begin position="93"/>
        <end position="199"/>
    </location>
</feature>
<evidence type="ECO:0000256" key="2">
    <source>
        <dbReference type="ARBA" id="ARBA00004286"/>
    </source>
</evidence>
<evidence type="ECO:0000256" key="6">
    <source>
        <dbReference type="RuleBase" id="RU003894"/>
    </source>
</evidence>
<dbReference type="SMR" id="A0A067DWD0"/>
<evidence type="ECO:0000313" key="10">
    <source>
        <dbReference type="Proteomes" id="UP000027120"/>
    </source>
</evidence>
<evidence type="ECO:0000313" key="9">
    <source>
        <dbReference type="EMBL" id="KDO45885.1"/>
    </source>
</evidence>
<comment type="subcellular location">
    <subcellularLocation>
        <location evidence="2">Chromosome</location>
    </subcellularLocation>
    <subcellularLocation>
        <location evidence="1 6">Nucleus</location>
    </subcellularLocation>
</comment>
<feature type="domain" description="H15" evidence="8">
    <location>
        <begin position="27"/>
        <end position="97"/>
    </location>
</feature>
<accession>A0A067DWD0</accession>
<evidence type="ECO:0000256" key="1">
    <source>
        <dbReference type="ARBA" id="ARBA00004123"/>
    </source>
</evidence>
<keyword evidence="10" id="KW-1185">Reference proteome</keyword>
<keyword evidence="4 6" id="KW-0238">DNA-binding</keyword>